<dbReference type="OrthoDB" id="3748548at2759"/>
<comment type="caution">
    <text evidence="1">The sequence shown here is derived from an EMBL/GenBank/DDBJ whole genome shotgun (WGS) entry which is preliminary data.</text>
</comment>
<dbReference type="Proteomes" id="UP001152049">
    <property type="component" value="Unassembled WGS sequence"/>
</dbReference>
<dbReference type="Gene3D" id="2.60.270.50">
    <property type="match status" value="1"/>
</dbReference>
<reference evidence="1" key="1">
    <citation type="submission" date="2022-09" db="EMBL/GenBank/DDBJ databases">
        <title>Fusarium specimens isolated from Avocado Roots.</title>
        <authorList>
            <person name="Stajich J."/>
            <person name="Roper C."/>
            <person name="Heimlech-Rivalta G."/>
        </authorList>
    </citation>
    <scope>NUCLEOTIDE SEQUENCE</scope>
    <source>
        <strain evidence="1">CF00136</strain>
    </source>
</reference>
<proteinExistence type="predicted"/>
<dbReference type="EMBL" id="JAOQAZ010000036">
    <property type="protein sequence ID" value="KAJ4248376.1"/>
    <property type="molecule type" value="Genomic_DNA"/>
</dbReference>
<sequence length="157" mass="16951">MVAMELLVVILNHTNEELNVEPQSASLSRGEWTDMPDLLPHQEILAGESGLLRCKSSHIGGGLEGSIAYQVIGFKPKNMVTFSWSVPYVGMNKFGFYCSATDFTVKILGGRGSQAVVVFVFEPALNADPRLEDGVSAVVTKYPLECVQAPVGGFTLD</sequence>
<organism evidence="1 2">
    <name type="scientific">Fusarium torreyae</name>
    <dbReference type="NCBI Taxonomy" id="1237075"/>
    <lineage>
        <taxon>Eukaryota</taxon>
        <taxon>Fungi</taxon>
        <taxon>Dikarya</taxon>
        <taxon>Ascomycota</taxon>
        <taxon>Pezizomycotina</taxon>
        <taxon>Sordariomycetes</taxon>
        <taxon>Hypocreomycetidae</taxon>
        <taxon>Hypocreales</taxon>
        <taxon>Nectriaceae</taxon>
        <taxon>Fusarium</taxon>
    </lineage>
</organism>
<gene>
    <name evidence="1" type="ORF">NW762_012706</name>
</gene>
<protein>
    <submittedName>
        <fullName evidence="1">Uncharacterized protein</fullName>
    </submittedName>
</protein>
<keyword evidence="2" id="KW-1185">Reference proteome</keyword>
<dbReference type="AlphaFoldDB" id="A0A9W8RPV0"/>
<accession>A0A9W8RPV0</accession>
<evidence type="ECO:0000313" key="2">
    <source>
        <dbReference type="Proteomes" id="UP001152049"/>
    </source>
</evidence>
<evidence type="ECO:0000313" key="1">
    <source>
        <dbReference type="EMBL" id="KAJ4248376.1"/>
    </source>
</evidence>
<name>A0A9W8RPV0_9HYPO</name>